<evidence type="ECO:0000313" key="2">
    <source>
        <dbReference type="Proteomes" id="UP000005239"/>
    </source>
</evidence>
<dbReference type="SMART" id="SM00463">
    <property type="entry name" value="SMR"/>
    <property type="match status" value="1"/>
</dbReference>
<dbReference type="PANTHER" id="PTHR47417:SF1">
    <property type="entry name" value="SMR DOMAIN-CONTAINING PROTEIN YPL199C"/>
    <property type="match status" value="1"/>
</dbReference>
<sequence length="225" mass="25701">MIATAYPPQYYYPNGFVAHQAAAVYGVPCSTSTLFNVHAPVFIPQQASSIRTPIYQERLHANVKVASRPPSKPKQPKYAPRPAGEFLDLDAQTRRNGGTMTKDFYNELTEYVHDHKWKMAPEDFEEMLMGYFNTRNKHLDADSMDLHGLVPFLARNVLEQRKKEVKKGLRPQYLYACTGRGNRSKTGKSVIRETVIDFAEENGYKWCYMPENEGVVVIKFSSGRQ</sequence>
<dbReference type="PANTHER" id="PTHR47417">
    <property type="entry name" value="SMR DOMAIN-CONTAINING PROTEIN YPL199C"/>
    <property type="match status" value="1"/>
</dbReference>
<evidence type="ECO:0000313" key="1">
    <source>
        <dbReference type="EnsemblMetazoa" id="PPA25082.1"/>
    </source>
</evidence>
<dbReference type="Gene3D" id="3.30.1370.110">
    <property type="match status" value="1"/>
</dbReference>
<dbReference type="EnsemblMetazoa" id="PPA25082.1">
    <property type="protein sequence ID" value="PPA25082.1"/>
    <property type="gene ID" value="WBGene00114636"/>
</dbReference>
<proteinExistence type="predicted"/>
<accession>A0A2A6B9T5</accession>
<dbReference type="Proteomes" id="UP000005239">
    <property type="component" value="Unassembled WGS sequence"/>
</dbReference>
<accession>A0A8R1UF94</accession>
<protein>
    <submittedName>
        <fullName evidence="1">Smr domain-containing protein</fullName>
    </submittedName>
</protein>
<dbReference type="InterPro" id="IPR053020">
    <property type="entry name" value="Smr_domain_protein"/>
</dbReference>
<dbReference type="InterPro" id="IPR002625">
    <property type="entry name" value="Smr_dom"/>
</dbReference>
<gene>
    <name evidence="1" type="primary">WBGene00114636</name>
</gene>
<dbReference type="InterPro" id="IPR036063">
    <property type="entry name" value="Smr_dom_sf"/>
</dbReference>
<organism evidence="1 2">
    <name type="scientific">Pristionchus pacificus</name>
    <name type="common">Parasitic nematode worm</name>
    <dbReference type="NCBI Taxonomy" id="54126"/>
    <lineage>
        <taxon>Eukaryota</taxon>
        <taxon>Metazoa</taxon>
        <taxon>Ecdysozoa</taxon>
        <taxon>Nematoda</taxon>
        <taxon>Chromadorea</taxon>
        <taxon>Rhabditida</taxon>
        <taxon>Rhabditina</taxon>
        <taxon>Diplogasteromorpha</taxon>
        <taxon>Diplogasteroidea</taxon>
        <taxon>Neodiplogasteridae</taxon>
        <taxon>Pristionchus</taxon>
    </lineage>
</organism>
<reference evidence="2" key="1">
    <citation type="journal article" date="2008" name="Nat. Genet.">
        <title>The Pristionchus pacificus genome provides a unique perspective on nematode lifestyle and parasitism.</title>
        <authorList>
            <person name="Dieterich C."/>
            <person name="Clifton S.W."/>
            <person name="Schuster L.N."/>
            <person name="Chinwalla A."/>
            <person name="Delehaunty K."/>
            <person name="Dinkelacker I."/>
            <person name="Fulton L."/>
            <person name="Fulton R."/>
            <person name="Godfrey J."/>
            <person name="Minx P."/>
            <person name="Mitreva M."/>
            <person name="Roeseler W."/>
            <person name="Tian H."/>
            <person name="Witte H."/>
            <person name="Yang S.P."/>
            <person name="Wilson R.K."/>
            <person name="Sommer R.J."/>
        </authorList>
    </citation>
    <scope>NUCLEOTIDE SEQUENCE [LARGE SCALE GENOMIC DNA]</scope>
    <source>
        <strain evidence="2">PS312</strain>
    </source>
</reference>
<reference evidence="1" key="2">
    <citation type="submission" date="2022-06" db="UniProtKB">
        <authorList>
            <consortium name="EnsemblMetazoa"/>
        </authorList>
    </citation>
    <scope>IDENTIFICATION</scope>
    <source>
        <strain evidence="1">PS312</strain>
    </source>
</reference>
<name>A0A2A6B9T5_PRIPA</name>
<keyword evidence="2" id="KW-1185">Reference proteome</keyword>
<dbReference type="AlphaFoldDB" id="A0A2A6B9T5"/>
<dbReference type="SUPFAM" id="SSF160443">
    <property type="entry name" value="SMR domain-like"/>
    <property type="match status" value="1"/>
</dbReference>